<dbReference type="Pfam" id="PF00583">
    <property type="entry name" value="Acetyltransf_1"/>
    <property type="match status" value="1"/>
</dbReference>
<dbReference type="InterPro" id="IPR000182">
    <property type="entry name" value="GNAT_dom"/>
</dbReference>
<dbReference type="Proteomes" id="UP000184758">
    <property type="component" value="Unassembled WGS sequence"/>
</dbReference>
<dbReference type="OrthoDB" id="66776at2"/>
<dbReference type="EMBL" id="FSRN01000001">
    <property type="protein sequence ID" value="SIO09776.1"/>
    <property type="molecule type" value="Genomic_DNA"/>
</dbReference>
<dbReference type="GO" id="GO:0005840">
    <property type="term" value="C:ribosome"/>
    <property type="evidence" value="ECO:0007669"/>
    <property type="project" value="UniProtKB-KW"/>
</dbReference>
<keyword evidence="3" id="KW-1185">Reference proteome</keyword>
<dbReference type="RefSeq" id="WP_034548437.1">
    <property type="nucleotide sequence ID" value="NZ_FSRN01000001.1"/>
</dbReference>
<dbReference type="InterPro" id="IPR016181">
    <property type="entry name" value="Acyl_CoA_acyltransferase"/>
</dbReference>
<dbReference type="STRING" id="28230.SAMN05878443_1363"/>
<evidence type="ECO:0000313" key="2">
    <source>
        <dbReference type="EMBL" id="SIO09776.1"/>
    </source>
</evidence>
<dbReference type="AlphaFoldDB" id="A0A1N6GQD1"/>
<name>A0A1N6GQD1_9LACT</name>
<dbReference type="eggNOG" id="COG0456">
    <property type="taxonomic scope" value="Bacteria"/>
</dbReference>
<feature type="domain" description="N-acetyltransferase" evidence="1">
    <location>
        <begin position="7"/>
        <end position="160"/>
    </location>
</feature>
<accession>A0A1N6GQD1</accession>
<dbReference type="PROSITE" id="PS51186">
    <property type="entry name" value="GNAT"/>
    <property type="match status" value="1"/>
</dbReference>
<organism evidence="2 3">
    <name type="scientific">Carnobacterium alterfunditum</name>
    <dbReference type="NCBI Taxonomy" id="28230"/>
    <lineage>
        <taxon>Bacteria</taxon>
        <taxon>Bacillati</taxon>
        <taxon>Bacillota</taxon>
        <taxon>Bacilli</taxon>
        <taxon>Lactobacillales</taxon>
        <taxon>Carnobacteriaceae</taxon>
        <taxon>Carnobacterium</taxon>
    </lineage>
</organism>
<dbReference type="GO" id="GO:0016747">
    <property type="term" value="F:acyltransferase activity, transferring groups other than amino-acyl groups"/>
    <property type="evidence" value="ECO:0007669"/>
    <property type="project" value="InterPro"/>
</dbReference>
<dbReference type="SUPFAM" id="SSF55729">
    <property type="entry name" value="Acyl-CoA N-acyltransferases (Nat)"/>
    <property type="match status" value="1"/>
</dbReference>
<gene>
    <name evidence="2" type="ORF">SAMN05878443_1363</name>
</gene>
<sequence>MNGIEELILIEATVGDIPMIENYVIEKNPYTVTPIDGMTESLHEYKKYPILILDKDKMVGFFILQTGESILNYTSNPHAILLKDHSVDKRYQKRGYGKLSMEKLPEFIKKHFSSINEVILLIDYDNIGGQMMYLKSGFKDTKNRVKDLNGYKFIYSKIIIN</sequence>
<evidence type="ECO:0000313" key="3">
    <source>
        <dbReference type="Proteomes" id="UP000184758"/>
    </source>
</evidence>
<reference evidence="3" key="1">
    <citation type="submission" date="2016-11" db="EMBL/GenBank/DDBJ databases">
        <authorList>
            <person name="Varghese N."/>
            <person name="Submissions S."/>
        </authorList>
    </citation>
    <scope>NUCLEOTIDE SEQUENCE [LARGE SCALE GENOMIC DNA]</scope>
    <source>
        <strain evidence="3">313</strain>
    </source>
</reference>
<protein>
    <submittedName>
        <fullName evidence="2">Ribosomal protein S18 acetylase RimI</fullName>
    </submittedName>
</protein>
<keyword evidence="2" id="KW-0687">Ribonucleoprotein</keyword>
<dbReference type="Gene3D" id="3.40.630.30">
    <property type="match status" value="1"/>
</dbReference>
<proteinExistence type="predicted"/>
<keyword evidence="2" id="KW-0689">Ribosomal protein</keyword>
<evidence type="ECO:0000259" key="1">
    <source>
        <dbReference type="PROSITE" id="PS51186"/>
    </source>
</evidence>